<keyword evidence="2" id="KW-1185">Reference proteome</keyword>
<accession>A0A8J4EDF6</accession>
<comment type="caution">
    <text evidence="1">The sequence shown here is derived from an EMBL/GenBank/DDBJ whole genome shotgun (WGS) entry which is preliminary data.</text>
</comment>
<organism evidence="1 2">
    <name type="scientific">Virgisporangium ochraceum</name>
    <dbReference type="NCBI Taxonomy" id="65505"/>
    <lineage>
        <taxon>Bacteria</taxon>
        <taxon>Bacillati</taxon>
        <taxon>Actinomycetota</taxon>
        <taxon>Actinomycetes</taxon>
        <taxon>Micromonosporales</taxon>
        <taxon>Micromonosporaceae</taxon>
        <taxon>Virgisporangium</taxon>
    </lineage>
</organism>
<gene>
    <name evidence="1" type="ORF">Voc01_063870</name>
</gene>
<reference evidence="1" key="1">
    <citation type="submission" date="2021-01" db="EMBL/GenBank/DDBJ databases">
        <title>Whole genome shotgun sequence of Virgisporangium ochraceum NBRC 16418.</title>
        <authorList>
            <person name="Komaki H."/>
            <person name="Tamura T."/>
        </authorList>
    </citation>
    <scope>NUCLEOTIDE SEQUENCE</scope>
    <source>
        <strain evidence="1">NBRC 16418</strain>
    </source>
</reference>
<dbReference type="RefSeq" id="WP_203931339.1">
    <property type="nucleotide sequence ID" value="NZ_BOPH01000088.1"/>
</dbReference>
<protein>
    <submittedName>
        <fullName evidence="1">Uncharacterized protein</fullName>
    </submittedName>
</protein>
<dbReference type="Proteomes" id="UP000635606">
    <property type="component" value="Unassembled WGS sequence"/>
</dbReference>
<dbReference type="AlphaFoldDB" id="A0A8J4EDF6"/>
<proteinExistence type="predicted"/>
<evidence type="ECO:0000313" key="1">
    <source>
        <dbReference type="EMBL" id="GIJ71470.1"/>
    </source>
</evidence>
<sequence>MLRYDEDDLVTYVAGHSSAVALVVDDTSDDLAACAALRRAAVRVSQIPHPLEPDSPLPNWCTVLHEDGVPVFHLDMKDEAQYAEQVVAIVLDELRSAGVDGQLGPRLPPPPPFDYDAEADIFYGQTWPLTELDGRDLPPGFPDGFPVPAGATLVLAETARDGTWEHAAWRRDRPFDGYTDRLRAFGCELGPVPRDEVAGFVAATCMVRYPLDRGGSVSLYHEWCKHGRQPSAWYVSVVWSTGPAPARTPPEPAVPVTYHLPPGQETAGETVLAVREAALAVEAALSGPHCHHEPSLPQWTHERLAPLFDGLDDDRLAAVRHACLTMASNWVYHGMVRMRLPLAQDDAGRLYAPDLRTAVASPGGEALLALRTAAAVLEPLFQNLRAAELAVGADRLTRTVEDLDADELAGLRDACRHVAGRTGPA</sequence>
<evidence type="ECO:0000313" key="2">
    <source>
        <dbReference type="Proteomes" id="UP000635606"/>
    </source>
</evidence>
<name>A0A8J4EDF6_9ACTN</name>
<dbReference type="EMBL" id="BOPH01000088">
    <property type="protein sequence ID" value="GIJ71470.1"/>
    <property type="molecule type" value="Genomic_DNA"/>
</dbReference>